<feature type="domain" description="DUF1707" evidence="2">
    <location>
        <begin position="15"/>
        <end position="67"/>
    </location>
</feature>
<feature type="transmembrane region" description="Helical" evidence="1">
    <location>
        <begin position="98"/>
        <end position="123"/>
    </location>
</feature>
<evidence type="ECO:0000256" key="1">
    <source>
        <dbReference type="SAM" id="Phobius"/>
    </source>
</evidence>
<feature type="transmembrane region" description="Helical" evidence="1">
    <location>
        <begin position="129"/>
        <end position="150"/>
    </location>
</feature>
<evidence type="ECO:0000313" key="3">
    <source>
        <dbReference type="EMBL" id="SEF08814.1"/>
    </source>
</evidence>
<dbReference type="PANTHER" id="PTHR40763:SF4">
    <property type="entry name" value="DUF1707 DOMAIN-CONTAINING PROTEIN"/>
    <property type="match status" value="1"/>
</dbReference>
<organism evidence="3 4">
    <name type="scientific">Jiangella alba</name>
    <dbReference type="NCBI Taxonomy" id="561176"/>
    <lineage>
        <taxon>Bacteria</taxon>
        <taxon>Bacillati</taxon>
        <taxon>Actinomycetota</taxon>
        <taxon>Actinomycetes</taxon>
        <taxon>Jiangellales</taxon>
        <taxon>Jiangellaceae</taxon>
        <taxon>Jiangella</taxon>
    </lineage>
</organism>
<accession>A0A1H5P5D9</accession>
<protein>
    <recommendedName>
        <fullName evidence="2">DUF1707 domain-containing protein</fullName>
    </recommendedName>
</protein>
<dbReference type="STRING" id="561176.SAMN04488561_3706"/>
<reference evidence="4" key="1">
    <citation type="submission" date="2016-10" db="EMBL/GenBank/DDBJ databases">
        <authorList>
            <person name="Varghese N."/>
            <person name="Submissions S."/>
        </authorList>
    </citation>
    <scope>NUCLEOTIDE SEQUENCE [LARGE SCALE GENOMIC DNA]</scope>
    <source>
        <strain evidence="4">DSM 45237</strain>
    </source>
</reference>
<dbReference type="PANTHER" id="PTHR40763">
    <property type="entry name" value="MEMBRANE PROTEIN-RELATED"/>
    <property type="match status" value="1"/>
</dbReference>
<dbReference type="AlphaFoldDB" id="A0A1H5P5D9"/>
<name>A0A1H5P5D9_9ACTN</name>
<keyword evidence="1" id="KW-0472">Membrane</keyword>
<keyword evidence="1" id="KW-0812">Transmembrane</keyword>
<keyword evidence="1" id="KW-1133">Transmembrane helix</keyword>
<dbReference type="Pfam" id="PF08044">
    <property type="entry name" value="DUF1707"/>
    <property type="match status" value="1"/>
</dbReference>
<sequence length="159" mass="18066">MRRILVRMGAERFEMRASDADRDRVAEILRDAHGEGRLSQDELLLRVESTYSAKTYQDLDRVIADLPVRRQPAGIMPRPLSAPRPAPRRTGRRIARGLLTGAWWFYGFVVALNLMVWMLVSIGGGGPEYFWPMWVAGPWGLLLGGLEMAYRSRETPAPR</sequence>
<evidence type="ECO:0000259" key="2">
    <source>
        <dbReference type="Pfam" id="PF08044"/>
    </source>
</evidence>
<dbReference type="Proteomes" id="UP000181980">
    <property type="component" value="Unassembled WGS sequence"/>
</dbReference>
<keyword evidence="4" id="KW-1185">Reference proteome</keyword>
<gene>
    <name evidence="3" type="ORF">SAMN04488561_3706</name>
</gene>
<evidence type="ECO:0000313" key="4">
    <source>
        <dbReference type="Proteomes" id="UP000181980"/>
    </source>
</evidence>
<proteinExistence type="predicted"/>
<dbReference type="EMBL" id="FNUC01000004">
    <property type="protein sequence ID" value="SEF08814.1"/>
    <property type="molecule type" value="Genomic_DNA"/>
</dbReference>
<dbReference type="InterPro" id="IPR012551">
    <property type="entry name" value="DUF1707_SHOCT-like"/>
</dbReference>